<dbReference type="CDD" id="cd04182">
    <property type="entry name" value="GT_2_like_f"/>
    <property type="match status" value="1"/>
</dbReference>
<dbReference type="Gene3D" id="3.90.550.10">
    <property type="entry name" value="Spore Coat Polysaccharide Biosynthesis Protein SpsA, Chain A"/>
    <property type="match status" value="1"/>
</dbReference>
<name>A0A0P6XSD4_9CHLR</name>
<dbReference type="EMBL" id="LGKO01000004">
    <property type="protein sequence ID" value="KPL83299.1"/>
    <property type="molecule type" value="Genomic_DNA"/>
</dbReference>
<dbReference type="InterPro" id="IPR029044">
    <property type="entry name" value="Nucleotide-diphossugar_trans"/>
</dbReference>
<accession>A0A0P6XSD4</accession>
<protein>
    <recommendedName>
        <fullName evidence="1">MobA-like NTP transferase domain-containing protein</fullName>
    </recommendedName>
</protein>
<dbReference type="PANTHER" id="PTHR43777">
    <property type="entry name" value="MOLYBDENUM COFACTOR CYTIDYLYLTRANSFERASE"/>
    <property type="match status" value="1"/>
</dbReference>
<feature type="domain" description="MobA-like NTP transferase" evidence="1">
    <location>
        <begin position="9"/>
        <end position="168"/>
    </location>
</feature>
<sequence length="204" mass="22435">MAVHQPVAGIVLAAGESRRFGQPKQLLEWNGRPLIRVVVERALQADLSPVIVVVGATVEPIQAALADMPVEIIVNPRWQEGVATSVVCGIKALPEQVGAALFLLSDQPFVSVDLIRALVEKHARTLAPIVAPFVGERRANPVLFDRITFPALRQIRGDVGGRAVFDQYSVLALPWSDERILLDIDQPADWEQARKMKRRACRGE</sequence>
<evidence type="ECO:0000313" key="3">
    <source>
        <dbReference type="Proteomes" id="UP000050544"/>
    </source>
</evidence>
<dbReference type="STRING" id="869279.SE15_07480"/>
<organism evidence="2 3">
    <name type="scientific">Thermanaerothrix daxensis</name>
    <dbReference type="NCBI Taxonomy" id="869279"/>
    <lineage>
        <taxon>Bacteria</taxon>
        <taxon>Bacillati</taxon>
        <taxon>Chloroflexota</taxon>
        <taxon>Anaerolineae</taxon>
        <taxon>Anaerolineales</taxon>
        <taxon>Anaerolineaceae</taxon>
        <taxon>Thermanaerothrix</taxon>
    </lineage>
</organism>
<dbReference type="Proteomes" id="UP000050544">
    <property type="component" value="Unassembled WGS sequence"/>
</dbReference>
<dbReference type="InterPro" id="IPR025877">
    <property type="entry name" value="MobA-like_NTP_Trfase"/>
</dbReference>
<dbReference type="AlphaFoldDB" id="A0A0P6XSD4"/>
<evidence type="ECO:0000259" key="1">
    <source>
        <dbReference type="Pfam" id="PF12804"/>
    </source>
</evidence>
<dbReference type="PANTHER" id="PTHR43777:SF1">
    <property type="entry name" value="MOLYBDENUM COFACTOR CYTIDYLYLTRANSFERASE"/>
    <property type="match status" value="1"/>
</dbReference>
<evidence type="ECO:0000313" key="2">
    <source>
        <dbReference type="EMBL" id="KPL83299.1"/>
    </source>
</evidence>
<keyword evidence="3" id="KW-1185">Reference proteome</keyword>
<reference evidence="2 3" key="1">
    <citation type="submission" date="2015-07" db="EMBL/GenBank/DDBJ databases">
        <title>Whole genome sequence of Thermanaerothrix daxensis DSM 23592.</title>
        <authorList>
            <person name="Hemp J."/>
            <person name="Ward L.M."/>
            <person name="Pace L.A."/>
            <person name="Fischer W.W."/>
        </authorList>
    </citation>
    <scope>NUCLEOTIDE SEQUENCE [LARGE SCALE GENOMIC DNA]</scope>
    <source>
        <strain evidence="2 3">GNS-1</strain>
    </source>
</reference>
<proteinExistence type="predicted"/>
<dbReference type="Pfam" id="PF12804">
    <property type="entry name" value="NTP_transf_3"/>
    <property type="match status" value="1"/>
</dbReference>
<comment type="caution">
    <text evidence="2">The sequence shown here is derived from an EMBL/GenBank/DDBJ whole genome shotgun (WGS) entry which is preliminary data.</text>
</comment>
<gene>
    <name evidence="2" type="ORF">SE15_07480</name>
</gene>
<dbReference type="GO" id="GO:0016779">
    <property type="term" value="F:nucleotidyltransferase activity"/>
    <property type="evidence" value="ECO:0007669"/>
    <property type="project" value="UniProtKB-ARBA"/>
</dbReference>
<dbReference type="SUPFAM" id="SSF53448">
    <property type="entry name" value="Nucleotide-diphospho-sugar transferases"/>
    <property type="match status" value="1"/>
</dbReference>